<keyword evidence="4" id="KW-0804">Transcription</keyword>
<proteinExistence type="inferred from homology"/>
<dbReference type="SUPFAM" id="SSF53850">
    <property type="entry name" value="Periplasmic binding protein-like II"/>
    <property type="match status" value="1"/>
</dbReference>
<organism evidence="6 7">
    <name type="scientific">Caldimonas brevitalea</name>
    <dbReference type="NCBI Taxonomy" id="413882"/>
    <lineage>
        <taxon>Bacteria</taxon>
        <taxon>Pseudomonadati</taxon>
        <taxon>Pseudomonadota</taxon>
        <taxon>Betaproteobacteria</taxon>
        <taxon>Burkholderiales</taxon>
        <taxon>Sphaerotilaceae</taxon>
        <taxon>Caldimonas</taxon>
    </lineage>
</organism>
<dbReference type="Gene3D" id="1.10.10.10">
    <property type="entry name" value="Winged helix-like DNA-binding domain superfamily/Winged helix DNA-binding domain"/>
    <property type="match status" value="1"/>
</dbReference>
<comment type="similarity">
    <text evidence="1">Belongs to the LysR transcriptional regulatory family.</text>
</comment>
<evidence type="ECO:0000256" key="3">
    <source>
        <dbReference type="ARBA" id="ARBA00023125"/>
    </source>
</evidence>
<dbReference type="EMBL" id="CP011371">
    <property type="protein sequence ID" value="AKJ30166.1"/>
    <property type="molecule type" value="Genomic_DNA"/>
</dbReference>
<evidence type="ECO:0000256" key="1">
    <source>
        <dbReference type="ARBA" id="ARBA00009437"/>
    </source>
</evidence>
<evidence type="ECO:0000259" key="5">
    <source>
        <dbReference type="PROSITE" id="PS50931"/>
    </source>
</evidence>
<dbReference type="GO" id="GO:0003677">
    <property type="term" value="F:DNA binding"/>
    <property type="evidence" value="ECO:0007669"/>
    <property type="project" value="UniProtKB-KW"/>
</dbReference>
<dbReference type="Gene3D" id="3.40.190.10">
    <property type="entry name" value="Periplasmic binding protein-like II"/>
    <property type="match status" value="2"/>
</dbReference>
<dbReference type="SUPFAM" id="SSF46785">
    <property type="entry name" value="Winged helix' DNA-binding domain"/>
    <property type="match status" value="1"/>
</dbReference>
<sequence length="313" mass="34700">MNSIRERDFRGVDLNLLVTLHVLLREKSVSRAAVCLHLGQPAVSGALARLREVFKDELLVRSPGGMQPTPRALELQSALIPALEMIQAVVSDVPVFEPARAARTLRLGLPDWVDLWLLPPLLAVLHREAPGLRVAVVATDPFRVSDMLARDEMDLAVGAFHPGPSWQRSRELRTLGYRCVYRPGLLAAKARLTLKRYTELPHLLVTYRGAFQGAVDEQLAQLDLQRRVLYTSPRFASLPRVLQQVDALATVPEVVAPLWQQDFGLQSQRPPLELPSFTVSIAHHATRDRDHAVQWLCATIEGIAGEGGRVVSA</sequence>
<dbReference type="InterPro" id="IPR036388">
    <property type="entry name" value="WH-like_DNA-bd_sf"/>
</dbReference>
<protein>
    <submittedName>
        <fullName evidence="6">LysR family transcriptional regulator</fullName>
    </submittedName>
</protein>
<dbReference type="Pfam" id="PF00126">
    <property type="entry name" value="HTH_1"/>
    <property type="match status" value="1"/>
</dbReference>
<evidence type="ECO:0000313" key="7">
    <source>
        <dbReference type="Proteomes" id="UP000035352"/>
    </source>
</evidence>
<keyword evidence="3" id="KW-0238">DNA-binding</keyword>
<dbReference type="Proteomes" id="UP000035352">
    <property type="component" value="Chromosome"/>
</dbReference>
<dbReference type="InterPro" id="IPR036390">
    <property type="entry name" value="WH_DNA-bd_sf"/>
</dbReference>
<dbReference type="PANTHER" id="PTHR30118:SF15">
    <property type="entry name" value="TRANSCRIPTIONAL REGULATORY PROTEIN"/>
    <property type="match status" value="1"/>
</dbReference>
<feature type="domain" description="HTH lysR-type" evidence="5">
    <location>
        <begin position="12"/>
        <end position="69"/>
    </location>
</feature>
<dbReference type="PANTHER" id="PTHR30118">
    <property type="entry name" value="HTH-TYPE TRANSCRIPTIONAL REGULATOR LEUO-RELATED"/>
    <property type="match status" value="1"/>
</dbReference>
<dbReference type="STRING" id="413882.AAW51_3475"/>
<dbReference type="PATRIC" id="fig|413882.6.peg.3629"/>
<dbReference type="InterPro" id="IPR000847">
    <property type="entry name" value="LysR_HTH_N"/>
</dbReference>
<evidence type="ECO:0000256" key="2">
    <source>
        <dbReference type="ARBA" id="ARBA00023015"/>
    </source>
</evidence>
<evidence type="ECO:0000256" key="4">
    <source>
        <dbReference type="ARBA" id="ARBA00023163"/>
    </source>
</evidence>
<keyword evidence="7" id="KW-1185">Reference proteome</keyword>
<name>A0A0G3BRZ1_9BURK</name>
<dbReference type="AlphaFoldDB" id="A0A0G3BRZ1"/>
<dbReference type="InterPro" id="IPR005119">
    <property type="entry name" value="LysR_subst-bd"/>
</dbReference>
<dbReference type="Pfam" id="PF03466">
    <property type="entry name" value="LysR_substrate"/>
    <property type="match status" value="1"/>
</dbReference>
<reference evidence="6 7" key="1">
    <citation type="submission" date="2015-05" db="EMBL/GenBank/DDBJ databases">
        <authorList>
            <person name="Tang B."/>
            <person name="Yu Y."/>
        </authorList>
    </citation>
    <scope>NUCLEOTIDE SEQUENCE [LARGE SCALE GENOMIC DNA]</scope>
    <source>
        <strain evidence="6 7">DSM 7029</strain>
    </source>
</reference>
<evidence type="ECO:0000313" key="6">
    <source>
        <dbReference type="EMBL" id="AKJ30166.1"/>
    </source>
</evidence>
<dbReference type="KEGG" id="pbh:AAW51_3475"/>
<keyword evidence="2" id="KW-0805">Transcription regulation</keyword>
<gene>
    <name evidence="6" type="ORF">AAW51_3475</name>
</gene>
<accession>A0A0G3BRZ1</accession>
<dbReference type="CDD" id="cd08464">
    <property type="entry name" value="PBP2_DntR_like_2"/>
    <property type="match status" value="1"/>
</dbReference>
<dbReference type="InterPro" id="IPR050389">
    <property type="entry name" value="LysR-type_TF"/>
</dbReference>
<dbReference type="OrthoDB" id="8583877at2"/>
<dbReference type="PROSITE" id="PS50931">
    <property type="entry name" value="HTH_LYSR"/>
    <property type="match status" value="1"/>
</dbReference>
<dbReference type="GO" id="GO:0003700">
    <property type="term" value="F:DNA-binding transcription factor activity"/>
    <property type="evidence" value="ECO:0007669"/>
    <property type="project" value="InterPro"/>
</dbReference>
<dbReference type="RefSeq" id="WP_047195599.1">
    <property type="nucleotide sequence ID" value="NZ_CP011371.1"/>
</dbReference>